<dbReference type="AlphaFoldDB" id="A0ABD0L8L6"/>
<proteinExistence type="inferred from homology"/>
<gene>
    <name evidence="11" type="ORF">BaRGS_00013017</name>
</gene>
<evidence type="ECO:0000256" key="3">
    <source>
        <dbReference type="ARBA" id="ARBA00022679"/>
    </source>
</evidence>
<dbReference type="PANTHER" id="PTHR12129">
    <property type="entry name" value="HEPARAN SULFATE 2-O-SULFOTRANSFERASE"/>
    <property type="match status" value="1"/>
</dbReference>
<name>A0ABD0L8L6_9CAEN</name>
<dbReference type="InterPro" id="IPR027417">
    <property type="entry name" value="P-loop_NTPase"/>
</dbReference>
<sequence length="329" mass="38629">MLFATAWRKLTAALVVVTFVVICVCLHLLTELAHLDGARLKLDRQHTLAGIMYGLCTTNKYYVIHIGMIHSAKTIALSDQMRFLNNITSWQEKKPALYHGHMAFIDYTKFGVKRKPVYINLIRDPLDRLVSFYYFTRNGDDIRPTREKMRERTQETFDECVERDGEDCDPVNLWLQIPYFCGHISECWVPGSEWALNKAKQNVLRYYLLVGITEEMEDFIIVLETVLPRFFRGASQLYRNESVTGLTPIQLAAENQARTTCEKTSQKLQPKPETVAKIQESHIWKMENDFYEFVRDHFHYLKEQLFDVDEDGHYIEKGHRFLYEKIRPA</sequence>
<dbReference type="FunFam" id="3.40.50.300:FF:001418">
    <property type="entry name" value="Heparan sulfate 2-o-sulfotransferase"/>
    <property type="match status" value="1"/>
</dbReference>
<evidence type="ECO:0000256" key="9">
    <source>
        <dbReference type="ARBA" id="ARBA00023157"/>
    </source>
</evidence>
<keyword evidence="8" id="KW-0472">Membrane</keyword>
<comment type="caution">
    <text evidence="11">The sequence shown here is derived from an EMBL/GenBank/DDBJ whole genome shotgun (WGS) entry which is preliminary data.</text>
</comment>
<evidence type="ECO:0008006" key="13">
    <source>
        <dbReference type="Google" id="ProtNLM"/>
    </source>
</evidence>
<evidence type="ECO:0000313" key="11">
    <source>
        <dbReference type="EMBL" id="KAK7495797.1"/>
    </source>
</evidence>
<keyword evidence="12" id="KW-1185">Reference proteome</keyword>
<evidence type="ECO:0000256" key="4">
    <source>
        <dbReference type="ARBA" id="ARBA00022692"/>
    </source>
</evidence>
<protein>
    <recommendedName>
        <fullName evidence="13">Sulfotransferase</fullName>
    </recommendedName>
</protein>
<keyword evidence="6" id="KW-1133">Transmembrane helix</keyword>
<organism evidence="11 12">
    <name type="scientific">Batillaria attramentaria</name>
    <dbReference type="NCBI Taxonomy" id="370345"/>
    <lineage>
        <taxon>Eukaryota</taxon>
        <taxon>Metazoa</taxon>
        <taxon>Spiralia</taxon>
        <taxon>Lophotrochozoa</taxon>
        <taxon>Mollusca</taxon>
        <taxon>Gastropoda</taxon>
        <taxon>Caenogastropoda</taxon>
        <taxon>Sorbeoconcha</taxon>
        <taxon>Cerithioidea</taxon>
        <taxon>Batillariidae</taxon>
        <taxon>Batillaria</taxon>
    </lineage>
</organism>
<keyword evidence="10" id="KW-0325">Glycoprotein</keyword>
<dbReference type="InterPro" id="IPR005331">
    <property type="entry name" value="Sulfotransferase"/>
</dbReference>
<dbReference type="Proteomes" id="UP001519460">
    <property type="component" value="Unassembled WGS sequence"/>
</dbReference>
<evidence type="ECO:0000256" key="6">
    <source>
        <dbReference type="ARBA" id="ARBA00022989"/>
    </source>
</evidence>
<evidence type="ECO:0000256" key="7">
    <source>
        <dbReference type="ARBA" id="ARBA00023034"/>
    </source>
</evidence>
<dbReference type="Pfam" id="PF03567">
    <property type="entry name" value="Sulfotransfer_2"/>
    <property type="match status" value="1"/>
</dbReference>
<dbReference type="SUPFAM" id="SSF52540">
    <property type="entry name" value="P-loop containing nucleoside triphosphate hydrolases"/>
    <property type="match status" value="1"/>
</dbReference>
<dbReference type="GO" id="GO:0009101">
    <property type="term" value="P:glycoprotein biosynthetic process"/>
    <property type="evidence" value="ECO:0007669"/>
    <property type="project" value="UniProtKB-ARBA"/>
</dbReference>
<evidence type="ECO:0000313" key="12">
    <source>
        <dbReference type="Proteomes" id="UP001519460"/>
    </source>
</evidence>
<evidence type="ECO:0000256" key="2">
    <source>
        <dbReference type="ARBA" id="ARBA00010569"/>
    </source>
</evidence>
<dbReference type="GO" id="GO:0004394">
    <property type="term" value="F:heparan sulfate 2-sulfotransferase activity"/>
    <property type="evidence" value="ECO:0007669"/>
    <property type="project" value="UniProtKB-ARBA"/>
</dbReference>
<evidence type="ECO:0000256" key="1">
    <source>
        <dbReference type="ARBA" id="ARBA00004323"/>
    </source>
</evidence>
<dbReference type="Gene3D" id="3.40.50.300">
    <property type="entry name" value="P-loop containing nucleotide triphosphate hydrolases"/>
    <property type="match status" value="1"/>
</dbReference>
<reference evidence="11 12" key="1">
    <citation type="journal article" date="2023" name="Sci. Data">
        <title>Genome assembly of the Korean intertidal mud-creeper Batillaria attramentaria.</title>
        <authorList>
            <person name="Patra A.K."/>
            <person name="Ho P.T."/>
            <person name="Jun S."/>
            <person name="Lee S.J."/>
            <person name="Kim Y."/>
            <person name="Won Y.J."/>
        </authorList>
    </citation>
    <scope>NUCLEOTIDE SEQUENCE [LARGE SCALE GENOMIC DNA]</scope>
    <source>
        <strain evidence="11">Wonlab-2016</strain>
    </source>
</reference>
<evidence type="ECO:0000256" key="10">
    <source>
        <dbReference type="ARBA" id="ARBA00023180"/>
    </source>
</evidence>
<keyword evidence="3" id="KW-0808">Transferase</keyword>
<dbReference type="PANTHER" id="PTHR12129:SF17">
    <property type="entry name" value="HEPARAN SULFATE 2-O-SULFOTRANSFERASE 1"/>
    <property type="match status" value="1"/>
</dbReference>
<dbReference type="GO" id="GO:0000139">
    <property type="term" value="C:Golgi membrane"/>
    <property type="evidence" value="ECO:0007669"/>
    <property type="project" value="UniProtKB-SubCell"/>
</dbReference>
<evidence type="ECO:0000256" key="5">
    <source>
        <dbReference type="ARBA" id="ARBA00022968"/>
    </source>
</evidence>
<evidence type="ECO:0000256" key="8">
    <source>
        <dbReference type="ARBA" id="ARBA00023136"/>
    </source>
</evidence>
<keyword evidence="9" id="KW-1015">Disulfide bond</keyword>
<comment type="similarity">
    <text evidence="2">Belongs to the sulfotransferase 3 family.</text>
</comment>
<keyword evidence="5" id="KW-0735">Signal-anchor</keyword>
<dbReference type="EMBL" id="JACVVK020000072">
    <property type="protein sequence ID" value="KAK7495797.1"/>
    <property type="molecule type" value="Genomic_DNA"/>
</dbReference>
<keyword evidence="4" id="KW-0812">Transmembrane</keyword>
<comment type="subcellular location">
    <subcellularLocation>
        <location evidence="1">Golgi apparatus membrane</location>
        <topology evidence="1">Single-pass type II membrane protein</topology>
    </subcellularLocation>
</comment>
<keyword evidence="7" id="KW-0333">Golgi apparatus</keyword>
<dbReference type="InterPro" id="IPR007734">
    <property type="entry name" value="Heparan_SO4_2-O-STrfase"/>
</dbReference>
<accession>A0ABD0L8L6</accession>